<evidence type="ECO:0000256" key="2">
    <source>
        <dbReference type="ARBA" id="ARBA00022801"/>
    </source>
</evidence>
<keyword evidence="6" id="KW-1185">Reference proteome</keyword>
<organism evidence="5 6">
    <name type="scientific">Blautia segnis</name>
    <dbReference type="NCBI Taxonomy" id="2763030"/>
    <lineage>
        <taxon>Bacteria</taxon>
        <taxon>Bacillati</taxon>
        <taxon>Bacillota</taxon>
        <taxon>Clostridia</taxon>
        <taxon>Lachnospirales</taxon>
        <taxon>Lachnospiraceae</taxon>
        <taxon>Blautia</taxon>
    </lineage>
</organism>
<name>A0A8I0AL76_9FIRM</name>
<keyword evidence="3" id="KW-0732">Signal</keyword>
<dbReference type="InterPro" id="IPR002018">
    <property type="entry name" value="CarbesteraseB"/>
</dbReference>
<evidence type="ECO:0000313" key="5">
    <source>
        <dbReference type="EMBL" id="MBC5652443.1"/>
    </source>
</evidence>
<dbReference type="InterPro" id="IPR050309">
    <property type="entry name" value="Type-B_Carboxylest/Lipase"/>
</dbReference>
<comment type="similarity">
    <text evidence="1 3">Belongs to the type-B carboxylesterase/lipase family.</text>
</comment>
<dbReference type="PROSITE" id="PS00122">
    <property type="entry name" value="CARBOXYLESTERASE_B_1"/>
    <property type="match status" value="1"/>
</dbReference>
<reference evidence="5 6" key="1">
    <citation type="submission" date="2020-08" db="EMBL/GenBank/DDBJ databases">
        <title>Genome public.</title>
        <authorList>
            <person name="Liu C."/>
            <person name="Sun Q."/>
        </authorList>
    </citation>
    <scope>NUCLEOTIDE SEQUENCE [LARGE SCALE GENOMIC DNA]</scope>
    <source>
        <strain evidence="5 6">BX17</strain>
    </source>
</reference>
<dbReference type="SUPFAM" id="SSF53474">
    <property type="entry name" value="alpha/beta-Hydrolases"/>
    <property type="match status" value="1"/>
</dbReference>
<dbReference type="GO" id="GO:0016787">
    <property type="term" value="F:hydrolase activity"/>
    <property type="evidence" value="ECO:0007669"/>
    <property type="project" value="UniProtKB-KW"/>
</dbReference>
<protein>
    <recommendedName>
        <fullName evidence="3">Carboxylic ester hydrolase</fullName>
        <ecNumber evidence="3">3.1.1.-</ecNumber>
    </recommendedName>
</protein>
<dbReference type="EMBL" id="JACOOT010000036">
    <property type="protein sequence ID" value="MBC5652443.1"/>
    <property type="molecule type" value="Genomic_DNA"/>
</dbReference>
<dbReference type="Gene3D" id="3.40.50.1820">
    <property type="entry name" value="alpha/beta hydrolase"/>
    <property type="match status" value="1"/>
</dbReference>
<dbReference type="Proteomes" id="UP000652847">
    <property type="component" value="Unassembled WGS sequence"/>
</dbReference>
<sequence>MKKKIISILLSSAMIFSMGISTVSAAAADDTAATESIVVSKTEGITDTAYGKVRGFIDDGTYTFRGIPYAKADRFEMPEAPDTWDDVRNCLVYGSTAPITKMTDPDGGDFLIPHRYWAQSENCQNLNVWTQDLDANAKKPVMVWFHGGGYTNGSSIEGIAYDGKNLSEYGDVVVVTVNHRLNVLGYLDVSEYGEDYQYSGNCGTADMIASLKWVKENIANFGGDPDNVTIFGQSGGGGKVISMLASPEAEGLFNQAIVQSGSERYIEKDTAKKITAKTLEILGISDNQIEQLKEVPYDTLDAAATEALKQVGEELGTSLSWRPVLDEDYIQSNFQEWTNDVPVMVGSVFGEMNCWTALDPNETNKNSWTDEEVDAKLTEKYGDKAEAVKEAFLKAYPEKSACDAYYVADRTKFSKTLTKRVEAGATKNYDYVVSYESPIDGGVNLWHCGEIPFVFHNVDLVAGSYGGSQDAYDLQDVMASAWVNFASTGDPNGENVPEWSTYTDDNKSTMVFDTTSGERIDYDAELQELISQ</sequence>
<evidence type="ECO:0000256" key="3">
    <source>
        <dbReference type="RuleBase" id="RU361235"/>
    </source>
</evidence>
<dbReference type="InterPro" id="IPR019826">
    <property type="entry name" value="Carboxylesterase_B_AS"/>
</dbReference>
<feature type="domain" description="Carboxylesterase type B" evidence="4">
    <location>
        <begin position="45"/>
        <end position="516"/>
    </location>
</feature>
<evidence type="ECO:0000259" key="4">
    <source>
        <dbReference type="Pfam" id="PF00135"/>
    </source>
</evidence>
<dbReference type="RefSeq" id="WP_186901766.1">
    <property type="nucleotide sequence ID" value="NZ_JACOOT010000036.1"/>
</dbReference>
<evidence type="ECO:0000313" key="6">
    <source>
        <dbReference type="Proteomes" id="UP000652847"/>
    </source>
</evidence>
<feature type="chain" id="PRO_5039742924" description="Carboxylic ester hydrolase" evidence="3">
    <location>
        <begin position="27"/>
        <end position="532"/>
    </location>
</feature>
<dbReference type="InterPro" id="IPR029058">
    <property type="entry name" value="AB_hydrolase_fold"/>
</dbReference>
<feature type="signal peptide" evidence="3">
    <location>
        <begin position="1"/>
        <end position="26"/>
    </location>
</feature>
<proteinExistence type="inferred from homology"/>
<accession>A0A8I0AL76</accession>
<dbReference type="EC" id="3.1.1.-" evidence="3"/>
<dbReference type="PANTHER" id="PTHR11559">
    <property type="entry name" value="CARBOXYLESTERASE"/>
    <property type="match status" value="1"/>
</dbReference>
<comment type="caution">
    <text evidence="5">The sequence shown here is derived from an EMBL/GenBank/DDBJ whole genome shotgun (WGS) entry which is preliminary data.</text>
</comment>
<evidence type="ECO:0000256" key="1">
    <source>
        <dbReference type="ARBA" id="ARBA00005964"/>
    </source>
</evidence>
<gene>
    <name evidence="5" type="ORF">H8S54_15355</name>
</gene>
<dbReference type="Pfam" id="PF00135">
    <property type="entry name" value="COesterase"/>
    <property type="match status" value="1"/>
</dbReference>
<dbReference type="AlphaFoldDB" id="A0A8I0AL76"/>
<keyword evidence="2 3" id="KW-0378">Hydrolase</keyword>